<evidence type="ECO:0000256" key="6">
    <source>
        <dbReference type="ARBA" id="ARBA00022777"/>
    </source>
</evidence>
<dbReference type="EMBL" id="AZFJ01000049">
    <property type="protein sequence ID" value="KRL85815.1"/>
    <property type="molecule type" value="Genomic_DNA"/>
</dbReference>
<dbReference type="PROSITE" id="PS51100">
    <property type="entry name" value="PTS_EIIB_TYPE_3"/>
    <property type="match status" value="1"/>
</dbReference>
<accession>A0A0R1TXE3</accession>
<dbReference type="RefSeq" id="WP_054649081.1">
    <property type="nucleotide sequence ID" value="NZ_AZFJ01000049.1"/>
</dbReference>
<dbReference type="GO" id="GO:0016301">
    <property type="term" value="F:kinase activity"/>
    <property type="evidence" value="ECO:0007669"/>
    <property type="project" value="UniProtKB-KW"/>
</dbReference>
<keyword evidence="10" id="KW-1185">Reference proteome</keyword>
<dbReference type="STRING" id="1423783.FC50_GL001207"/>
<feature type="modified residue" description="Phosphocysteine; by EIIA" evidence="7">
    <location>
        <position position="9"/>
    </location>
</feature>
<evidence type="ECO:0000256" key="7">
    <source>
        <dbReference type="PROSITE-ProRule" id="PRU00423"/>
    </source>
</evidence>
<organism evidence="9 10">
    <name type="scientific">Lacticaseibacillus pantheris DSM 15945 = JCM 12539 = NBRC 106106</name>
    <dbReference type="NCBI Taxonomy" id="1423783"/>
    <lineage>
        <taxon>Bacteria</taxon>
        <taxon>Bacillati</taxon>
        <taxon>Bacillota</taxon>
        <taxon>Bacilli</taxon>
        <taxon>Lactobacillales</taxon>
        <taxon>Lactobacillaceae</taxon>
        <taxon>Lacticaseibacillus</taxon>
    </lineage>
</organism>
<evidence type="ECO:0000256" key="3">
    <source>
        <dbReference type="ARBA" id="ARBA00022597"/>
    </source>
</evidence>
<dbReference type="InterPro" id="IPR036095">
    <property type="entry name" value="PTS_EIIB-like_sf"/>
</dbReference>
<gene>
    <name evidence="9" type="ORF">FC50_GL001207</name>
</gene>
<dbReference type="PATRIC" id="fig|1423783.4.peg.1248"/>
<dbReference type="AlphaFoldDB" id="A0A0R1TXE3"/>
<reference evidence="9 10" key="1">
    <citation type="journal article" date="2015" name="Genome Announc.">
        <title>Expanding the biotechnology potential of lactobacilli through comparative genomics of 213 strains and associated genera.</title>
        <authorList>
            <person name="Sun Z."/>
            <person name="Harris H.M."/>
            <person name="McCann A."/>
            <person name="Guo C."/>
            <person name="Argimon S."/>
            <person name="Zhang W."/>
            <person name="Yang X."/>
            <person name="Jeffery I.B."/>
            <person name="Cooney J.C."/>
            <person name="Kagawa T.F."/>
            <person name="Liu W."/>
            <person name="Song Y."/>
            <person name="Salvetti E."/>
            <person name="Wrobel A."/>
            <person name="Rasinkangas P."/>
            <person name="Parkhill J."/>
            <person name="Rea M.C."/>
            <person name="O'Sullivan O."/>
            <person name="Ritari J."/>
            <person name="Douillard F.P."/>
            <person name="Paul Ross R."/>
            <person name="Yang R."/>
            <person name="Briner A.E."/>
            <person name="Felis G.E."/>
            <person name="de Vos W.M."/>
            <person name="Barrangou R."/>
            <person name="Klaenhammer T.R."/>
            <person name="Caufield P.W."/>
            <person name="Cui Y."/>
            <person name="Zhang H."/>
            <person name="O'Toole P.W."/>
        </authorList>
    </citation>
    <scope>NUCLEOTIDE SEQUENCE [LARGE SCALE GENOMIC DNA]</scope>
    <source>
        <strain evidence="9 10">DSM 15945</strain>
    </source>
</reference>
<evidence type="ECO:0000256" key="2">
    <source>
        <dbReference type="ARBA" id="ARBA00022553"/>
    </source>
</evidence>
<dbReference type="PANTHER" id="PTHR34581">
    <property type="entry name" value="PTS SYSTEM N,N'-DIACETYLCHITOBIOSE-SPECIFIC EIIB COMPONENT"/>
    <property type="match status" value="1"/>
</dbReference>
<keyword evidence="2" id="KW-0597">Phosphoprotein</keyword>
<keyword evidence="1" id="KW-0813">Transport</keyword>
<keyword evidence="3" id="KW-0762">Sugar transport</keyword>
<dbReference type="GO" id="GO:0009401">
    <property type="term" value="P:phosphoenolpyruvate-dependent sugar phosphotransferase system"/>
    <property type="evidence" value="ECO:0007669"/>
    <property type="project" value="UniProtKB-KW"/>
</dbReference>
<feature type="domain" description="PTS EIIB type-3" evidence="8">
    <location>
        <begin position="2"/>
        <end position="103"/>
    </location>
</feature>
<comment type="caution">
    <text evidence="9">The sequence shown here is derived from an EMBL/GenBank/DDBJ whole genome shotgun (WGS) entry which is preliminary data.</text>
</comment>
<dbReference type="OrthoDB" id="9808134at2"/>
<dbReference type="PANTHER" id="PTHR34581:SF2">
    <property type="entry name" value="PTS SYSTEM N,N'-DIACETYLCHITOBIOSE-SPECIFIC EIIB COMPONENT"/>
    <property type="match status" value="1"/>
</dbReference>
<dbReference type="Proteomes" id="UP000051922">
    <property type="component" value="Unassembled WGS sequence"/>
</dbReference>
<dbReference type="Pfam" id="PF02302">
    <property type="entry name" value="PTS_IIB"/>
    <property type="match status" value="1"/>
</dbReference>
<keyword evidence="4" id="KW-0808">Transferase</keyword>
<evidence type="ECO:0000313" key="10">
    <source>
        <dbReference type="Proteomes" id="UP000051922"/>
    </source>
</evidence>
<proteinExistence type="predicted"/>
<evidence type="ECO:0000256" key="5">
    <source>
        <dbReference type="ARBA" id="ARBA00022683"/>
    </source>
</evidence>
<dbReference type="CDD" id="cd05564">
    <property type="entry name" value="PTS_IIB_chitobiose_lichenan"/>
    <property type="match status" value="1"/>
</dbReference>
<keyword evidence="6" id="KW-0418">Kinase</keyword>
<dbReference type="SUPFAM" id="SSF52794">
    <property type="entry name" value="PTS system IIB component-like"/>
    <property type="match status" value="1"/>
</dbReference>
<dbReference type="InterPro" id="IPR013012">
    <property type="entry name" value="PTS_EIIB_3"/>
</dbReference>
<evidence type="ECO:0000256" key="1">
    <source>
        <dbReference type="ARBA" id="ARBA00022448"/>
    </source>
</evidence>
<evidence type="ECO:0000259" key="8">
    <source>
        <dbReference type="PROSITE" id="PS51100"/>
    </source>
</evidence>
<dbReference type="GO" id="GO:0008982">
    <property type="term" value="F:protein-N(PI)-phosphohistidine-sugar phosphotransferase activity"/>
    <property type="evidence" value="ECO:0007669"/>
    <property type="project" value="InterPro"/>
</dbReference>
<dbReference type="InterPro" id="IPR003501">
    <property type="entry name" value="PTS_EIIB_2/3"/>
</dbReference>
<dbReference type="InterPro" id="IPR051819">
    <property type="entry name" value="PTS_sugar-specific_EIIB"/>
</dbReference>
<keyword evidence="5" id="KW-0598">Phosphotransferase system</keyword>
<evidence type="ECO:0000313" key="9">
    <source>
        <dbReference type="EMBL" id="KRL85815.1"/>
    </source>
</evidence>
<protein>
    <recommendedName>
        <fullName evidence="8">PTS EIIB type-3 domain-containing protein</fullName>
    </recommendedName>
</protein>
<name>A0A0R1TXE3_9LACO</name>
<sequence length="103" mass="11329">MTKTIMLACAGGFSTSLIVKHIQAAAAKEKLDYKVFATAAVNAEEELESEHPSVLMLGPQVRYMLPDLKKQLDIPVQVINMQDYGLMNGAHILHDAMKLMGDE</sequence>
<evidence type="ECO:0000256" key="4">
    <source>
        <dbReference type="ARBA" id="ARBA00022679"/>
    </source>
</evidence>
<dbReference type="Gene3D" id="3.40.50.2300">
    <property type="match status" value="1"/>
</dbReference>